<keyword evidence="6" id="KW-0677">Repeat</keyword>
<dbReference type="InterPro" id="IPR042099">
    <property type="entry name" value="ANL_N_sf"/>
</dbReference>
<dbReference type="FunFam" id="3.40.50.980:FF:000001">
    <property type="entry name" value="Non-ribosomal peptide synthetase"/>
    <property type="match status" value="1"/>
</dbReference>
<dbReference type="Pfam" id="PF00501">
    <property type="entry name" value="AMP-binding"/>
    <property type="match status" value="4"/>
</dbReference>
<reference evidence="11 12" key="1">
    <citation type="submission" date="2018-08" db="EMBL/GenBank/DDBJ databases">
        <title>Paenibacillus sp. M4BSY-1, whole genome shotgun sequence.</title>
        <authorList>
            <person name="Tuo L."/>
        </authorList>
    </citation>
    <scope>NUCLEOTIDE SEQUENCE [LARGE SCALE GENOMIC DNA]</scope>
    <source>
        <strain evidence="11 12">M4BSY-1</strain>
    </source>
</reference>
<keyword evidence="8" id="KW-0511">Multifunctional enzyme</keyword>
<dbReference type="PANTHER" id="PTHR45527">
    <property type="entry name" value="NONRIBOSOMAL PEPTIDE SYNTHETASE"/>
    <property type="match status" value="1"/>
</dbReference>
<dbReference type="Gene3D" id="3.30.300.30">
    <property type="match status" value="3"/>
</dbReference>
<dbReference type="InterPro" id="IPR029063">
    <property type="entry name" value="SAM-dependent_MTases_sf"/>
</dbReference>
<keyword evidence="7" id="KW-0045">Antibiotic biosynthesis</keyword>
<dbReference type="OrthoDB" id="9765680at2"/>
<dbReference type="GO" id="GO:0017000">
    <property type="term" value="P:antibiotic biosynthetic process"/>
    <property type="evidence" value="ECO:0007669"/>
    <property type="project" value="UniProtKB-KW"/>
</dbReference>
<dbReference type="Pfam" id="PF13847">
    <property type="entry name" value="Methyltransf_31"/>
    <property type="match status" value="1"/>
</dbReference>
<evidence type="ECO:0000313" key="12">
    <source>
        <dbReference type="Proteomes" id="UP000261905"/>
    </source>
</evidence>
<evidence type="ECO:0000256" key="2">
    <source>
        <dbReference type="ARBA" id="ARBA00006432"/>
    </source>
</evidence>
<dbReference type="GO" id="GO:0031177">
    <property type="term" value="F:phosphopantetheine binding"/>
    <property type="evidence" value="ECO:0007669"/>
    <property type="project" value="InterPro"/>
</dbReference>
<dbReference type="InterPro" id="IPR010071">
    <property type="entry name" value="AA_adenyl_dom"/>
</dbReference>
<dbReference type="FunFam" id="1.10.1200.10:FF:000005">
    <property type="entry name" value="Nonribosomal peptide synthetase 1"/>
    <property type="match status" value="2"/>
</dbReference>
<dbReference type="InterPro" id="IPR023213">
    <property type="entry name" value="CAT-like_dom_sf"/>
</dbReference>
<evidence type="ECO:0000256" key="1">
    <source>
        <dbReference type="ARBA" id="ARBA00001957"/>
    </source>
</evidence>
<feature type="domain" description="Carrier" evidence="10">
    <location>
        <begin position="2335"/>
        <end position="2409"/>
    </location>
</feature>
<dbReference type="InterPro" id="IPR001242">
    <property type="entry name" value="Condensation_dom"/>
</dbReference>
<dbReference type="InterPro" id="IPR045851">
    <property type="entry name" value="AMP-bd_C_sf"/>
</dbReference>
<comment type="similarity">
    <text evidence="2">Belongs to the ATP-dependent AMP-binding enzyme family.</text>
</comment>
<dbReference type="GO" id="GO:0008610">
    <property type="term" value="P:lipid biosynthetic process"/>
    <property type="evidence" value="ECO:0007669"/>
    <property type="project" value="UniProtKB-ARBA"/>
</dbReference>
<feature type="coiled-coil region" evidence="9">
    <location>
        <begin position="1311"/>
        <end position="1338"/>
    </location>
</feature>
<evidence type="ECO:0000256" key="6">
    <source>
        <dbReference type="ARBA" id="ARBA00022737"/>
    </source>
</evidence>
<dbReference type="Gene3D" id="3.30.559.30">
    <property type="entry name" value="Nonribosomal peptide synthetase, condensation domain"/>
    <property type="match status" value="4"/>
</dbReference>
<feature type="domain" description="Carrier" evidence="10">
    <location>
        <begin position="3855"/>
        <end position="3929"/>
    </location>
</feature>
<dbReference type="InterPro" id="IPR009081">
    <property type="entry name" value="PP-bd_ACP"/>
</dbReference>
<dbReference type="CDD" id="cd19531">
    <property type="entry name" value="LCL_NRPS-like"/>
    <property type="match status" value="1"/>
</dbReference>
<dbReference type="EMBL" id="QUBQ01000002">
    <property type="protein sequence ID" value="REK74754.1"/>
    <property type="molecule type" value="Genomic_DNA"/>
</dbReference>
<accession>A0A371PFV7</accession>
<dbReference type="InterPro" id="IPR025110">
    <property type="entry name" value="AMP-bd_C"/>
</dbReference>
<evidence type="ECO:0000256" key="5">
    <source>
        <dbReference type="ARBA" id="ARBA00022598"/>
    </source>
</evidence>
<dbReference type="Gene3D" id="3.40.50.980">
    <property type="match status" value="2"/>
</dbReference>
<dbReference type="Gene3D" id="3.40.50.12780">
    <property type="entry name" value="N-terminal domain of ligase-like"/>
    <property type="match status" value="3"/>
</dbReference>
<dbReference type="RefSeq" id="WP_116046360.1">
    <property type="nucleotide sequence ID" value="NZ_QUBQ01000002.1"/>
</dbReference>
<dbReference type="FunFam" id="3.40.50.12780:FF:000012">
    <property type="entry name" value="Non-ribosomal peptide synthetase"/>
    <property type="match status" value="1"/>
</dbReference>
<dbReference type="CDD" id="cd17643">
    <property type="entry name" value="A_NRPS_Cytc1-like"/>
    <property type="match status" value="1"/>
</dbReference>
<dbReference type="SUPFAM" id="SSF53335">
    <property type="entry name" value="S-adenosyl-L-methionine-dependent methyltransferases"/>
    <property type="match status" value="1"/>
</dbReference>
<dbReference type="InterPro" id="IPR020806">
    <property type="entry name" value="PKS_PP-bd"/>
</dbReference>
<dbReference type="SMART" id="SM00823">
    <property type="entry name" value="PKS_PP"/>
    <property type="match status" value="3"/>
</dbReference>
<sequence>MKTNAIESIYSLSPTQEGMLFHSVMEPDSQVYIQQMIFAVRGRCDRDMLEESLNLLIQKHDILRTSFIHDRVQKPRQVLLKERRTAVPAVDLRGMSSEEAEAGADQYALNDRERGFDLAKDVLIRAALLQLGADRFRIVLCHHHIVMDGWCIQLILDDLFGFYRELAAGRRIAITPSVPYSEYIHWLGTRSADDALDYWDSYLDGFDQSSGIPMLELSPVHHREYEQSHWQFVWSEESTDNLVRLARTHQVTINHVLQAIWGVLLQKYNDTRDVVFGSVVSGRPTDIAGIEHMIGLFINTIPVRVKSDQGMTFLDLLDRVRKGSVASEQFDYASLADIQDLSALKQQLLDHIYIFQNYPLELDTAEQSALSGLSFTVDDIQTYEQTNYDLNIMIALHKQITVRLIYNRHVYKERQMKAIESHMTAIMNQIMTNPNIAVERIELLTAEESEWLKAWNAGAMADLSLSRLVHKQFEEMADRHPDKLAVIFEGKSVTYRQLDEESNRIAAFFDERKGEPGEGPVGLWLEGSVHVLAAMLGCLKAGVPYIPIDPLFPEERVASIIEDSGMELMISSKSNIKSLNRLQWQCPSLHSYLCLDSLHIYDEQERVNNELMERELWEHVGAEAADDISGGGWLSSYTGEPLGEEEMEEFSVNAFQKLQPYLRMDSRVLEIGCATGLTMFRIAPHVGSYVGTDMSAATIERTRRKARELSLSQIELHTLAAHEIGQLQGQRFDIVILNSVIQYFHGHQYFRGVLELVIGLMKDEGVILVGDVMDMDKKPELLASLREYKQQYPQARTKLDYSEELFLPRAYFTDLVHSLTGLRSARCSNKIHSIGNELTRFRYDVLLDINFKADKEIEGSRHKWQYDRNAIAPYSAQRVHRPIASDQLAYIIYTSGSTGKPKGVMIEQQPLSRFLASMVQALPIEDQEAILCLTTPAFDIFTVESLLPLAYGMTVIVANQEERYDAQALNRLLQAHPVTMAQMTPTRIHALLQEGANDWMLRLELLCIGGEPFPHSLLHGIRKHTTAKVYNMYGPTETTVWSTSRLLDDEKEQRYISIGRPLAGETAYIVDASGNLQPPGIVGELYIGGTGLARGYVNMPELTSEKFVSLPAAGERAYATGDLARWREDGLLECLGRKDHQVKVRGYRIELDEIEGKLRKMSELQEAAVLAHKDEAGETELYAYVVAKGEWQPLEWREALRKELPDYMLPTHFVRLDAMPTTVSGKLDRKALPGPDGRGNQAVDYAAPETEMEEQLAHIWQQVLQVWPLGIDHSFFDCGGHSLKAMRVVSRIHQTMNRAIPISALFEHSTIRKLARHMEETEQNRALQAEEAELSERKNQPILKASEQAFYPVTSMQKRLYVLSGLEGSSTVYNIPNALLLEGTVESERLSKALAALVRRHDILRTALVMHEGEPVQVIQEDAELALEEVAGKGRSAEEHIRQFLRPFDLSQAPLVRVALVHLGNARSLLLTDMHHSIADGVSMGIWAEELMQQYDGGPERARPRIQYKDYAVWQQEQLAGEAMQAQERYWLSQFAGELPVLELPTDKPRPPLRSFAGDRITFSSGAELGGKLKRLAEETGATLHMLLLAAYNVLLSRYTGQTDIVVGTPVAGRDAPETEGLIGMFVHTLALRNKQEPEQTFRAFVEKVKRNALEAYEHQHYPFEKLVERVQPQRDMSRHALYDVMLVVQNMELPPYRLGDMKVTPYPVEMKVAKADLTLEAWEAEGEIWFTLEYSTVLFERTTMERWSGHLLELLASAAQSPDAKLKDLEVLSEEERMLLLEGFNATEASYPREKTLHALFEEQALRTPGHIAVVHGEERISYVELQERAAKLASDLRSCGIRRKSLVGVLLDRSVGMIVGLLAILKAGGAYVPIDPDYPEERIHYILEDSGASLLLARSGSNLQNVVPAGCNLLELLADGQIGGQNSSASPVWEDVVALQAAAIEAAVDDVNLQSEEDLSDYTGPYDLAYVIYTSGTTGKPKGVMIEHRNVVRLLMNSGNRFDFGDTDRWTMFHSYCFDFSVWEMYGALLYGGSLHIVPKPVAQDPQAMAELLEREGITVLNQTPTAFYPLIQAMSESAARKLALRYVIFGGEALTPSRLKPWRESYPGIKLVNMYGITETTVHVTYRELEEADMEGTASSIGKPLPTLRAYIWSPENDGLAPIGTAGELYIAGEGVARGYLNRAELTAERFLPDPYRPGERMYRTGDLARWLADGTLEYRGRIDDQVKIRGHRIELGEVAAHVQREPGIRGAAVIAIRDASGQQSLAVYYEANEARAQAEWRRILARRLPEYMIPHYFVRVEHLPLTTNGKLDRQALPKPEDSVERDAVYTPPENELEVKLSQIWQEVLGVSRVGRGDRFFDMGGDSIKAIQVSARLYQAGYKMEIRNLFAYPAIQELSRWVQPLRKQEYQGEIVGRAPLTPIQQRFFDMQLARPDYYHQAVVLFRKDGFDPEFTRQVLQKLLEHHDALRMSFQREDDGVMNAWNRSIADTAPVAFETYSCRDDSDVRQTIERAVPDIHGRLRLQDGLLLSAGLFQAADGDHLMISIHHSVVDGVSWRILLEDFNRGYRQKLLLEEIYFDAKTDSYLKWAQSLADYAHSDRLASERDYWQCLQGQQDYQLPVDFESLDESLMGSDQQIVQWNEEDTRLLLTGTNKAYRTEVNDILLAALTAALSEWSGEERFIIHLEGHGREEVLPDVNVTRTVGWFTSLFPFELVLPHNKELSSLVKETKERLRAVPNRGIGYGILRYLAADKIEPAQGDICFNYLGQFDDEGNDEQSVFLWSPHSSGPSLSPEDRKGRTYKIELNGAVREGKLGITVDYCRARFAPDTIKRLCDALQSSLVAIIRHCHARSKPELTPSDLSYSRWSIDQLKDLAESYEHRGELEDISLLSPMQEGLLFHSANHPLSEAYFVQSAFALEGSLNPLWLEESMNEVIRRHQALRTNYCKGDGERLYQLIFQSRDITFRHMDWRGSEEPVVRERLDQYKQEDRTEGFNLACGDLMRVALIRTGEDKHWVVWSFHHIILDGWSMHLVLREWLHIYRSYLKQEQPRLPQPERYTGYLRRFATEELPESAAFWSDYLQGLEQTTVFPQAIQTRMERKAMPKQYGCSLSSSLTESIDREARKLGATANSLMQAAWGVVLQRYNDSRDVVFGSVVSGRPAELLGVENMAGLFINTIPVRMNSRPNQTVREAIMEMQQHHLASQSHDHCPLYTIQSMTALKESLINHLFIFENYPVDQAAAELHDELGFHIQAAELYQPTHYDLNIMVIPDSVYRVQIDYNGHAFTEMMIQQMIGHYTEVLEQFACTSHSDRLLDEVHLLSSEEREQIQAFNEAACLSEPPSETIHEWVEKQAGEHPGRIAVVFEETSMTYHELNEQANGLARMLQARGARPDDLIAIVMTRSAQFIVGLLGIMKSGGAYVPIDPSYPDERIRYMLEDSGACIWIIDHDQADRARGWQAGDAPSVVIDSAELPGWSAAANPDSAAKANHLQHVLYTSGTTGKPKGVQQEHRSLVNLIHYHQEILQMDAGRVMQYASLSFDMCYLEIFYTLCSGGTLYMLEEDKKKKWPAIASFIEQHRLRTVFFPTALFKTMPASLYDPLLGTVRHIGVAGEQLALTPSFIEALQRSDVHLHNQYGPTESHVITNLTLKQGDAITATPGIGSPIANTRIHLLSRSGQHQPVGIPGELYVSGPGIARGYHQLPELTEDRFTMAKSSSGERLYRTGDMARWLGDGTLEYLGRSDDQVKIRGYRVELGEVEAVLMSLPGVSEAFILYTGEDDGDRQLVAYYAAETAIEPSSIRKGMNSLLPDYMVPALYVCLDYLPLTRNGKVDRLALPDPLAMQARDETEATDATAEEIRIRKLWEKVLKRDGIGLAEDFFDLGGHSLLAIRLEIELEKEGLDTEGLNIYKHRTIREMARYLYKANDEQEDSHAVSIHHLVEEPK</sequence>
<dbReference type="PROSITE" id="PS50075">
    <property type="entry name" value="CARRIER"/>
    <property type="match status" value="3"/>
</dbReference>
<dbReference type="InterPro" id="IPR025714">
    <property type="entry name" value="Methyltranfer_dom"/>
</dbReference>
<dbReference type="InterPro" id="IPR020845">
    <property type="entry name" value="AMP-binding_CS"/>
</dbReference>
<protein>
    <submittedName>
        <fullName evidence="11">Amino acid adenylation domain-containing protein</fullName>
    </submittedName>
</protein>
<evidence type="ECO:0000259" key="10">
    <source>
        <dbReference type="PROSITE" id="PS50075"/>
    </source>
</evidence>
<dbReference type="PROSITE" id="PS00012">
    <property type="entry name" value="PHOSPHOPANTETHEINE"/>
    <property type="match status" value="2"/>
</dbReference>
<dbReference type="SUPFAM" id="SSF52777">
    <property type="entry name" value="CoA-dependent acyltransferases"/>
    <property type="match status" value="8"/>
</dbReference>
<dbReference type="InterPro" id="IPR000873">
    <property type="entry name" value="AMP-dep_synth/lig_dom"/>
</dbReference>
<dbReference type="Pfam" id="PF13193">
    <property type="entry name" value="AMP-binding_C"/>
    <property type="match status" value="3"/>
</dbReference>
<keyword evidence="9" id="KW-0175">Coiled coil</keyword>
<dbReference type="FunFam" id="3.40.50.980:FF:000002">
    <property type="entry name" value="Enterobactin synthetase component F"/>
    <property type="match status" value="1"/>
</dbReference>
<dbReference type="Gene3D" id="3.30.559.10">
    <property type="entry name" value="Chloramphenicol acetyltransferase-like domain"/>
    <property type="match status" value="4"/>
</dbReference>
<evidence type="ECO:0000313" key="11">
    <source>
        <dbReference type="EMBL" id="REK74754.1"/>
    </source>
</evidence>
<proteinExistence type="inferred from homology"/>
<gene>
    <name evidence="11" type="ORF">DX130_13875</name>
</gene>
<dbReference type="NCBIfam" id="NF003417">
    <property type="entry name" value="PRK04813.1"/>
    <property type="match status" value="5"/>
</dbReference>
<dbReference type="Pfam" id="PF00550">
    <property type="entry name" value="PP-binding"/>
    <property type="match status" value="3"/>
</dbReference>
<dbReference type="GO" id="GO:0016874">
    <property type="term" value="F:ligase activity"/>
    <property type="evidence" value="ECO:0007669"/>
    <property type="project" value="UniProtKB-KW"/>
</dbReference>
<keyword evidence="3" id="KW-0596">Phosphopantetheine</keyword>
<dbReference type="PANTHER" id="PTHR45527:SF14">
    <property type="entry name" value="PLIPASTATIN SYNTHASE SUBUNIT B"/>
    <property type="match status" value="1"/>
</dbReference>
<evidence type="ECO:0000256" key="3">
    <source>
        <dbReference type="ARBA" id="ARBA00022450"/>
    </source>
</evidence>
<comment type="caution">
    <text evidence="11">The sequence shown here is derived from an EMBL/GenBank/DDBJ whole genome shotgun (WGS) entry which is preliminary data.</text>
</comment>
<dbReference type="Gene3D" id="1.10.1200.10">
    <property type="entry name" value="ACP-like"/>
    <property type="match status" value="3"/>
</dbReference>
<dbReference type="NCBIfam" id="TIGR01720">
    <property type="entry name" value="NRPS-para261"/>
    <property type="match status" value="1"/>
</dbReference>
<dbReference type="CDD" id="cd05930">
    <property type="entry name" value="A_NRPS"/>
    <property type="match status" value="2"/>
</dbReference>
<evidence type="ECO:0000256" key="8">
    <source>
        <dbReference type="ARBA" id="ARBA00023268"/>
    </source>
</evidence>
<name>A0A371PFV7_9BACL</name>
<dbReference type="GO" id="GO:0005829">
    <property type="term" value="C:cytosol"/>
    <property type="evidence" value="ECO:0007669"/>
    <property type="project" value="TreeGrafter"/>
</dbReference>
<dbReference type="CDD" id="cd19543">
    <property type="entry name" value="DCL_NRPS"/>
    <property type="match status" value="2"/>
</dbReference>
<dbReference type="Proteomes" id="UP000261905">
    <property type="component" value="Unassembled WGS sequence"/>
</dbReference>
<dbReference type="CDD" id="cd19534">
    <property type="entry name" value="E_NRPS"/>
    <property type="match status" value="1"/>
</dbReference>
<dbReference type="PROSITE" id="PS00455">
    <property type="entry name" value="AMP_BINDING"/>
    <property type="match status" value="3"/>
</dbReference>
<dbReference type="InterPro" id="IPR010060">
    <property type="entry name" value="NRPS_synth"/>
</dbReference>
<dbReference type="NCBIfam" id="TIGR01733">
    <property type="entry name" value="AA-adenyl-dom"/>
    <property type="match status" value="3"/>
</dbReference>
<dbReference type="GO" id="GO:0044550">
    <property type="term" value="P:secondary metabolite biosynthetic process"/>
    <property type="evidence" value="ECO:0007669"/>
    <property type="project" value="UniProtKB-ARBA"/>
</dbReference>
<dbReference type="SUPFAM" id="SSF47336">
    <property type="entry name" value="ACP-like"/>
    <property type="match status" value="3"/>
</dbReference>
<dbReference type="Gene3D" id="2.30.38.10">
    <property type="entry name" value="Luciferase, Domain 3"/>
    <property type="match status" value="1"/>
</dbReference>
<dbReference type="Pfam" id="PF00668">
    <property type="entry name" value="Condensation"/>
    <property type="match status" value="4"/>
</dbReference>
<dbReference type="InterPro" id="IPR036736">
    <property type="entry name" value="ACP-like_sf"/>
</dbReference>
<evidence type="ECO:0000256" key="7">
    <source>
        <dbReference type="ARBA" id="ARBA00023194"/>
    </source>
</evidence>
<evidence type="ECO:0000256" key="4">
    <source>
        <dbReference type="ARBA" id="ARBA00022553"/>
    </source>
</evidence>
<feature type="domain" description="Carrier" evidence="10">
    <location>
        <begin position="1247"/>
        <end position="1322"/>
    </location>
</feature>
<dbReference type="Gene3D" id="3.40.50.150">
    <property type="entry name" value="Vaccinia Virus protein VP39"/>
    <property type="match status" value="1"/>
</dbReference>
<keyword evidence="5" id="KW-0436">Ligase</keyword>
<keyword evidence="12" id="KW-1185">Reference proteome</keyword>
<dbReference type="InterPro" id="IPR006162">
    <property type="entry name" value="Ppantetheine_attach_site"/>
</dbReference>
<dbReference type="FunFam" id="3.30.300.30:FF:000010">
    <property type="entry name" value="Enterobactin synthetase component F"/>
    <property type="match status" value="2"/>
</dbReference>
<evidence type="ECO:0000256" key="9">
    <source>
        <dbReference type="SAM" id="Coils"/>
    </source>
</evidence>
<dbReference type="SUPFAM" id="SSF56801">
    <property type="entry name" value="Acetyl-CoA synthetase-like"/>
    <property type="match status" value="3"/>
</dbReference>
<keyword evidence="4" id="KW-0597">Phosphoprotein</keyword>
<dbReference type="CDD" id="cd02440">
    <property type="entry name" value="AdoMet_MTases"/>
    <property type="match status" value="1"/>
</dbReference>
<organism evidence="11 12">
    <name type="scientific">Paenibacillus paeoniae</name>
    <dbReference type="NCBI Taxonomy" id="2292705"/>
    <lineage>
        <taxon>Bacteria</taxon>
        <taxon>Bacillati</taxon>
        <taxon>Bacillota</taxon>
        <taxon>Bacilli</taxon>
        <taxon>Bacillales</taxon>
        <taxon>Paenibacillaceae</taxon>
        <taxon>Paenibacillus</taxon>
    </lineage>
</organism>
<dbReference type="GO" id="GO:0043041">
    <property type="term" value="P:amino acid activation for nonribosomal peptide biosynthetic process"/>
    <property type="evidence" value="ECO:0007669"/>
    <property type="project" value="TreeGrafter"/>
</dbReference>
<comment type="cofactor">
    <cofactor evidence="1">
        <name>pantetheine 4'-phosphate</name>
        <dbReference type="ChEBI" id="CHEBI:47942"/>
    </cofactor>
</comment>